<dbReference type="EMBL" id="CACVBM020001068">
    <property type="protein sequence ID" value="CAA7028408.1"/>
    <property type="molecule type" value="Genomic_DNA"/>
</dbReference>
<feature type="region of interest" description="Disordered" evidence="1">
    <location>
        <begin position="427"/>
        <end position="455"/>
    </location>
</feature>
<reference evidence="3" key="1">
    <citation type="submission" date="2020-01" db="EMBL/GenBank/DDBJ databases">
        <authorList>
            <person name="Mishra B."/>
        </authorList>
    </citation>
    <scope>NUCLEOTIDE SEQUENCE [LARGE SCALE GENOMIC DNA]</scope>
</reference>
<name>A0A6D2IP89_9BRAS</name>
<gene>
    <name evidence="3" type="ORF">MERR_LOCUS15643</name>
</gene>
<sequence>MLEEKLAHFPEPVIISKVTKPNPILGLTSSRKRQDLKRKAQSMEKSRLDECYLGFNNWRPPWGWKRFSLFISKISRFSRTSNDGNSKENTPTGSPSPSEENLSDSLPRTIDKSLPAEGRDKPAPYKNHLLATESLARLAAKIYFAATIPSAKKGREPPSVRTTPLEKIFLERQTPQLEEILLEREDPQTHGESRQATRRRFRATYHQELERVNRRLDEVDSKVHRATSSAPELTKALADTRRSPLTRRLRQIELHERVRLKIDSYTGEEDPKKWLTAFNLAMRREKYKSYDEREANYCQVFVEHMAKDALTWFSNLPAESIDNFDDLTNAFLKHYSMHMTRITRNMFTTTQTQGEPLRSFMERFKQAARDTGDMPDSVPLEALRNGLWYDSKFKEDLSLKPPATLEDAFHRSRNYIFLEEDQRFYAEKHGDRRATSSKPREEPMEARRRHDPKRSLLTAFAAADDEFEQEHAAAVSMPQDINSLGDDNDTKAFCKFHGNWPRH</sequence>
<protein>
    <recommendedName>
        <fullName evidence="2">Retrotransposon gag domain-containing protein</fullName>
    </recommendedName>
</protein>
<comment type="caution">
    <text evidence="3">The sequence shown here is derived from an EMBL/GenBank/DDBJ whole genome shotgun (WGS) entry which is preliminary data.</text>
</comment>
<organism evidence="3 4">
    <name type="scientific">Microthlaspi erraticum</name>
    <dbReference type="NCBI Taxonomy" id="1685480"/>
    <lineage>
        <taxon>Eukaryota</taxon>
        <taxon>Viridiplantae</taxon>
        <taxon>Streptophyta</taxon>
        <taxon>Embryophyta</taxon>
        <taxon>Tracheophyta</taxon>
        <taxon>Spermatophyta</taxon>
        <taxon>Magnoliopsida</taxon>
        <taxon>eudicotyledons</taxon>
        <taxon>Gunneridae</taxon>
        <taxon>Pentapetalae</taxon>
        <taxon>rosids</taxon>
        <taxon>malvids</taxon>
        <taxon>Brassicales</taxon>
        <taxon>Brassicaceae</taxon>
        <taxon>Coluteocarpeae</taxon>
        <taxon>Microthlaspi</taxon>
    </lineage>
</organism>
<feature type="domain" description="Retrotransposon gag" evidence="2">
    <location>
        <begin position="300"/>
        <end position="388"/>
    </location>
</feature>
<evidence type="ECO:0000313" key="3">
    <source>
        <dbReference type="EMBL" id="CAA7028408.1"/>
    </source>
</evidence>
<evidence type="ECO:0000256" key="1">
    <source>
        <dbReference type="SAM" id="MobiDB-lite"/>
    </source>
</evidence>
<keyword evidence="4" id="KW-1185">Reference proteome</keyword>
<feature type="compositionally biased region" description="Basic and acidic residues" evidence="1">
    <location>
        <begin position="427"/>
        <end position="448"/>
    </location>
</feature>
<feature type="compositionally biased region" description="Polar residues" evidence="1">
    <location>
        <begin position="79"/>
        <end position="106"/>
    </location>
</feature>
<accession>A0A6D2IP89</accession>
<evidence type="ECO:0000259" key="2">
    <source>
        <dbReference type="Pfam" id="PF03732"/>
    </source>
</evidence>
<proteinExistence type="predicted"/>
<dbReference type="AlphaFoldDB" id="A0A6D2IP89"/>
<dbReference type="Proteomes" id="UP000467841">
    <property type="component" value="Unassembled WGS sequence"/>
</dbReference>
<dbReference type="PANTHER" id="PTHR33223:SF10">
    <property type="entry name" value="AMINOTRANSFERASE-LIKE PLANT MOBILE DOMAIN-CONTAINING PROTEIN"/>
    <property type="match status" value="1"/>
</dbReference>
<feature type="region of interest" description="Disordered" evidence="1">
    <location>
        <begin position="79"/>
        <end position="125"/>
    </location>
</feature>
<dbReference type="Pfam" id="PF03732">
    <property type="entry name" value="Retrotrans_gag"/>
    <property type="match status" value="1"/>
</dbReference>
<evidence type="ECO:0000313" key="4">
    <source>
        <dbReference type="Proteomes" id="UP000467841"/>
    </source>
</evidence>
<dbReference type="InterPro" id="IPR005162">
    <property type="entry name" value="Retrotrans_gag_dom"/>
</dbReference>
<dbReference type="PANTHER" id="PTHR33223">
    <property type="entry name" value="CCHC-TYPE DOMAIN-CONTAINING PROTEIN"/>
    <property type="match status" value="1"/>
</dbReference>